<dbReference type="SMART" id="SM00645">
    <property type="entry name" value="Pept_C1"/>
    <property type="match status" value="1"/>
</dbReference>
<evidence type="ECO:0000256" key="3">
    <source>
        <dbReference type="SAM" id="Coils"/>
    </source>
</evidence>
<feature type="coiled-coil region" evidence="3">
    <location>
        <begin position="51"/>
        <end position="78"/>
    </location>
</feature>
<evidence type="ECO:0000313" key="7">
    <source>
        <dbReference type="Proteomes" id="UP000030745"/>
    </source>
</evidence>
<evidence type="ECO:0000259" key="5">
    <source>
        <dbReference type="SMART" id="SM00645"/>
    </source>
</evidence>
<feature type="domain" description="Peptidase C1A papain C-terminal" evidence="5">
    <location>
        <begin position="130"/>
        <end position="346"/>
    </location>
</feature>
<dbReference type="GO" id="GO:0006508">
    <property type="term" value="P:proteolysis"/>
    <property type="evidence" value="ECO:0007669"/>
    <property type="project" value="InterPro"/>
</dbReference>
<protein>
    <recommendedName>
        <fullName evidence="5">Peptidase C1A papain C-terminal domain-containing protein</fullName>
    </recommendedName>
</protein>
<dbReference type="PRINTS" id="PR00705">
    <property type="entry name" value="PAPAIN"/>
</dbReference>
<dbReference type="VEuPathDB" id="FungiDB:SPRG_05090"/>
<dbReference type="InterPro" id="IPR039417">
    <property type="entry name" value="Peptidase_C1A_papain-like"/>
</dbReference>
<proteinExistence type="inferred from homology"/>
<dbReference type="Gene3D" id="3.90.70.10">
    <property type="entry name" value="Cysteine proteinases"/>
    <property type="match status" value="1"/>
</dbReference>
<dbReference type="InterPro" id="IPR000668">
    <property type="entry name" value="Peptidase_C1A_C"/>
</dbReference>
<dbReference type="OMA" id="AESAHCI"/>
<evidence type="ECO:0000313" key="6">
    <source>
        <dbReference type="EMBL" id="KDO30379.1"/>
    </source>
</evidence>
<evidence type="ECO:0000256" key="2">
    <source>
        <dbReference type="ARBA" id="ARBA00023145"/>
    </source>
</evidence>
<dbReference type="PROSITE" id="PS00139">
    <property type="entry name" value="THIOL_PROTEASE_CYS"/>
    <property type="match status" value="1"/>
</dbReference>
<keyword evidence="4" id="KW-0732">Signal</keyword>
<dbReference type="InterPro" id="IPR000169">
    <property type="entry name" value="Pept_cys_AS"/>
</dbReference>
<accession>A0A067CI12</accession>
<dbReference type="InterPro" id="IPR013128">
    <property type="entry name" value="Peptidase_C1A"/>
</dbReference>
<dbReference type="PANTHER" id="PTHR12411">
    <property type="entry name" value="CYSTEINE PROTEASE FAMILY C1-RELATED"/>
    <property type="match status" value="1"/>
</dbReference>
<dbReference type="GO" id="GO:0008234">
    <property type="term" value="F:cysteine-type peptidase activity"/>
    <property type="evidence" value="ECO:0007669"/>
    <property type="project" value="InterPro"/>
</dbReference>
<dbReference type="EMBL" id="KK583202">
    <property type="protein sequence ID" value="KDO30379.1"/>
    <property type="molecule type" value="Genomic_DNA"/>
</dbReference>
<name>A0A067CI12_SAPPC</name>
<dbReference type="OrthoDB" id="66160at2759"/>
<organism evidence="6 7">
    <name type="scientific">Saprolegnia parasitica (strain CBS 223.65)</name>
    <dbReference type="NCBI Taxonomy" id="695850"/>
    <lineage>
        <taxon>Eukaryota</taxon>
        <taxon>Sar</taxon>
        <taxon>Stramenopiles</taxon>
        <taxon>Oomycota</taxon>
        <taxon>Saprolegniomycetes</taxon>
        <taxon>Saprolegniales</taxon>
        <taxon>Saprolegniaceae</taxon>
        <taxon>Saprolegnia</taxon>
    </lineage>
</organism>
<reference evidence="6 7" key="1">
    <citation type="journal article" date="2013" name="PLoS Genet.">
        <title>Distinctive expansion of potential virulence genes in the genome of the oomycete fish pathogen Saprolegnia parasitica.</title>
        <authorList>
            <person name="Jiang R.H."/>
            <person name="de Bruijn I."/>
            <person name="Haas B.J."/>
            <person name="Belmonte R."/>
            <person name="Lobach L."/>
            <person name="Christie J."/>
            <person name="van den Ackerveken G."/>
            <person name="Bottin A."/>
            <person name="Bulone V."/>
            <person name="Diaz-Moreno S.M."/>
            <person name="Dumas B."/>
            <person name="Fan L."/>
            <person name="Gaulin E."/>
            <person name="Govers F."/>
            <person name="Grenville-Briggs L.J."/>
            <person name="Horner N.R."/>
            <person name="Levin J.Z."/>
            <person name="Mammella M."/>
            <person name="Meijer H.J."/>
            <person name="Morris P."/>
            <person name="Nusbaum C."/>
            <person name="Oome S."/>
            <person name="Phillips A.J."/>
            <person name="van Rooyen D."/>
            <person name="Rzeszutek E."/>
            <person name="Saraiva M."/>
            <person name="Secombes C.J."/>
            <person name="Seidl M.F."/>
            <person name="Snel B."/>
            <person name="Stassen J.H."/>
            <person name="Sykes S."/>
            <person name="Tripathy S."/>
            <person name="van den Berg H."/>
            <person name="Vega-Arreguin J.C."/>
            <person name="Wawra S."/>
            <person name="Young S.K."/>
            <person name="Zeng Q."/>
            <person name="Dieguez-Uribeondo J."/>
            <person name="Russ C."/>
            <person name="Tyler B.M."/>
            <person name="van West P."/>
        </authorList>
    </citation>
    <scope>NUCLEOTIDE SEQUENCE [LARGE SCALE GENOMIC DNA]</scope>
    <source>
        <strain evidence="6 7">CBS 223.65</strain>
    </source>
</reference>
<dbReference type="InterPro" id="IPR038765">
    <property type="entry name" value="Papain-like_cys_pep_sf"/>
</dbReference>
<evidence type="ECO:0000256" key="4">
    <source>
        <dbReference type="SAM" id="SignalP"/>
    </source>
</evidence>
<keyword evidence="2" id="KW-0865">Zymogen</keyword>
<dbReference type="AlphaFoldDB" id="A0A067CI12"/>
<comment type="similarity">
    <text evidence="1">Belongs to the peptidase C1 family.</text>
</comment>
<feature type="chain" id="PRO_5018540233" description="Peptidase C1A papain C-terminal domain-containing protein" evidence="4">
    <location>
        <begin position="21"/>
        <end position="350"/>
    </location>
</feature>
<gene>
    <name evidence="6" type="ORF">SPRG_05090</name>
</gene>
<dbReference type="RefSeq" id="XP_012198989.1">
    <property type="nucleotide sequence ID" value="XM_012343599.1"/>
</dbReference>
<keyword evidence="7" id="KW-1185">Reference proteome</keyword>
<dbReference type="CDD" id="cd02248">
    <property type="entry name" value="Peptidase_C1A"/>
    <property type="match status" value="1"/>
</dbReference>
<sequence length="350" mass="36667">MQRVLFASALAVSAAGLAISEDERVSLTADLDAWRAKFGGDASLLPQVFSINSEEDASDALLARLHSAKERVEVLQAANPNASFTHVGPFALLSHEEFQRRLGRSFGKARPERALRVESVDYAALEAVVAAGSVDWTTSTCVNAVKNQGNCGSCWSFSATGAAESAHCIATGKLLNLSEQQLVSCDKVDGQLGCDGGYEDKAINYIASRGQCLTKDYPYTSGSSGANGTCKKTCVAQKLSIGAAVEIVGEGPLTTALNTQPVTVAVEAGNDVWQYYSGGVVTACPGAQSDHAVIAVGYGTTSSGTNYFKVRNSWGASWGEAGYIRLQRGVGGKGMCNVAEMPAYPKIVKA</sequence>
<dbReference type="SUPFAM" id="SSF54001">
    <property type="entry name" value="Cysteine proteinases"/>
    <property type="match status" value="1"/>
</dbReference>
<dbReference type="Pfam" id="PF00112">
    <property type="entry name" value="Peptidase_C1"/>
    <property type="match status" value="1"/>
</dbReference>
<dbReference type="GeneID" id="24127499"/>
<evidence type="ECO:0000256" key="1">
    <source>
        <dbReference type="ARBA" id="ARBA00008455"/>
    </source>
</evidence>
<keyword evidence="3" id="KW-0175">Coiled coil</keyword>
<dbReference type="Proteomes" id="UP000030745">
    <property type="component" value="Unassembled WGS sequence"/>
</dbReference>
<dbReference type="CDD" id="cd07177">
    <property type="entry name" value="terB_like"/>
    <property type="match status" value="1"/>
</dbReference>
<feature type="signal peptide" evidence="4">
    <location>
        <begin position="1"/>
        <end position="20"/>
    </location>
</feature>
<dbReference type="KEGG" id="spar:SPRG_05090"/>